<dbReference type="AlphaFoldDB" id="A0AAN9JYG0"/>
<protein>
    <submittedName>
        <fullName evidence="2">Uncharacterized protein</fullName>
    </submittedName>
</protein>
<evidence type="ECO:0000313" key="2">
    <source>
        <dbReference type="EMBL" id="KAK7306451.1"/>
    </source>
</evidence>
<proteinExistence type="predicted"/>
<evidence type="ECO:0000313" key="3">
    <source>
        <dbReference type="Proteomes" id="UP001367508"/>
    </source>
</evidence>
<evidence type="ECO:0000256" key="1">
    <source>
        <dbReference type="SAM" id="MobiDB-lite"/>
    </source>
</evidence>
<organism evidence="2 3">
    <name type="scientific">Canavalia gladiata</name>
    <name type="common">Sword bean</name>
    <name type="synonym">Dolichos gladiatus</name>
    <dbReference type="NCBI Taxonomy" id="3824"/>
    <lineage>
        <taxon>Eukaryota</taxon>
        <taxon>Viridiplantae</taxon>
        <taxon>Streptophyta</taxon>
        <taxon>Embryophyta</taxon>
        <taxon>Tracheophyta</taxon>
        <taxon>Spermatophyta</taxon>
        <taxon>Magnoliopsida</taxon>
        <taxon>eudicotyledons</taxon>
        <taxon>Gunneridae</taxon>
        <taxon>Pentapetalae</taxon>
        <taxon>rosids</taxon>
        <taxon>fabids</taxon>
        <taxon>Fabales</taxon>
        <taxon>Fabaceae</taxon>
        <taxon>Papilionoideae</taxon>
        <taxon>50 kb inversion clade</taxon>
        <taxon>NPAAA clade</taxon>
        <taxon>indigoferoid/millettioid clade</taxon>
        <taxon>Phaseoleae</taxon>
        <taxon>Canavalia</taxon>
    </lineage>
</organism>
<reference evidence="2 3" key="1">
    <citation type="submission" date="2024-01" db="EMBL/GenBank/DDBJ databases">
        <title>The genomes of 5 underutilized Papilionoideae crops provide insights into root nodulation and disease resistanc.</title>
        <authorList>
            <person name="Jiang F."/>
        </authorList>
    </citation>
    <scope>NUCLEOTIDE SEQUENCE [LARGE SCALE GENOMIC DNA]</scope>
    <source>
        <strain evidence="2">LVBAO_FW01</strain>
        <tissue evidence="2">Leaves</tissue>
    </source>
</reference>
<comment type="caution">
    <text evidence="2">The sequence shown here is derived from an EMBL/GenBank/DDBJ whole genome shotgun (WGS) entry which is preliminary data.</text>
</comment>
<gene>
    <name evidence="2" type="ORF">VNO77_44392</name>
</gene>
<feature type="region of interest" description="Disordered" evidence="1">
    <location>
        <begin position="116"/>
        <end position="137"/>
    </location>
</feature>
<name>A0AAN9JYG0_CANGL</name>
<feature type="compositionally biased region" description="Polar residues" evidence="1">
    <location>
        <begin position="121"/>
        <end position="137"/>
    </location>
</feature>
<sequence length="137" mass="14997">MKLAKGIVVSNLFDGYADPDILAESSLYLQQIYFCKDRESVVVLFRCEPCLSVNALKDMNRNLSRCSPGCSELLKVFSVPCILEGFFSVFSISWGTPLSFILGPDSSSRRQLCCGGRGRGSYSSKNQPHSRLGPGSS</sequence>
<accession>A0AAN9JYG0</accession>
<keyword evidence="3" id="KW-1185">Reference proteome</keyword>
<dbReference type="EMBL" id="JAYMYQ010000011">
    <property type="protein sequence ID" value="KAK7306451.1"/>
    <property type="molecule type" value="Genomic_DNA"/>
</dbReference>
<dbReference type="Proteomes" id="UP001367508">
    <property type="component" value="Unassembled WGS sequence"/>
</dbReference>